<dbReference type="PANTHER" id="PTHR31331:SF1">
    <property type="entry name" value="CYSTEINE RICH SECRETORY PROTEIN LCCL DOMAIN CONTAINING 2"/>
    <property type="match status" value="1"/>
</dbReference>
<organism evidence="3 4">
    <name type="scientific">Amanita muscaria (strain Koide BX008)</name>
    <dbReference type="NCBI Taxonomy" id="946122"/>
    <lineage>
        <taxon>Eukaryota</taxon>
        <taxon>Fungi</taxon>
        <taxon>Dikarya</taxon>
        <taxon>Basidiomycota</taxon>
        <taxon>Agaricomycotina</taxon>
        <taxon>Agaricomycetes</taxon>
        <taxon>Agaricomycetidae</taxon>
        <taxon>Agaricales</taxon>
        <taxon>Pluteineae</taxon>
        <taxon>Amanitaceae</taxon>
        <taxon>Amanita</taxon>
    </lineage>
</organism>
<dbReference type="EMBL" id="KN818222">
    <property type="protein sequence ID" value="KIL71793.1"/>
    <property type="molecule type" value="Genomic_DNA"/>
</dbReference>
<accession>A0A0C2XRC5</accession>
<keyword evidence="1" id="KW-0812">Transmembrane</keyword>
<dbReference type="SUPFAM" id="SSF69848">
    <property type="entry name" value="LCCL domain"/>
    <property type="match status" value="1"/>
</dbReference>
<feature type="transmembrane region" description="Helical" evidence="1">
    <location>
        <begin position="411"/>
        <end position="432"/>
    </location>
</feature>
<dbReference type="InterPro" id="IPR004043">
    <property type="entry name" value="LCCL"/>
</dbReference>
<dbReference type="PANTHER" id="PTHR31331">
    <property type="entry name" value="LCCL DOMAIN PROTEIN (AFU_ORTHOLOGUE AFUA_5G08630)"/>
    <property type="match status" value="1"/>
</dbReference>
<name>A0A0C2XRC5_AMAMK</name>
<evidence type="ECO:0000313" key="4">
    <source>
        <dbReference type="Proteomes" id="UP000054549"/>
    </source>
</evidence>
<dbReference type="AlphaFoldDB" id="A0A0C2XRC5"/>
<protein>
    <recommendedName>
        <fullName evidence="2">LCCL domain-containing protein</fullName>
    </recommendedName>
</protein>
<dbReference type="InterPro" id="IPR051957">
    <property type="entry name" value="CRISP-LCCL_domain"/>
</dbReference>
<keyword evidence="4" id="KW-1185">Reference proteome</keyword>
<keyword evidence="1" id="KW-0472">Membrane</keyword>
<evidence type="ECO:0000259" key="2">
    <source>
        <dbReference type="PROSITE" id="PS50820"/>
    </source>
</evidence>
<feature type="transmembrane region" description="Helical" evidence="1">
    <location>
        <begin position="438"/>
        <end position="460"/>
    </location>
</feature>
<keyword evidence="1" id="KW-1133">Transmembrane helix</keyword>
<feature type="transmembrane region" description="Helical" evidence="1">
    <location>
        <begin position="510"/>
        <end position="527"/>
    </location>
</feature>
<feature type="transmembrane region" description="Helical" evidence="1">
    <location>
        <begin position="539"/>
        <end position="560"/>
    </location>
</feature>
<dbReference type="InterPro" id="IPR036609">
    <property type="entry name" value="LCCL_sf"/>
</dbReference>
<dbReference type="PROSITE" id="PS50820">
    <property type="entry name" value="LCCL"/>
    <property type="match status" value="1"/>
</dbReference>
<dbReference type="Pfam" id="PF03815">
    <property type="entry name" value="LCCL"/>
    <property type="match status" value="1"/>
</dbReference>
<evidence type="ECO:0000313" key="3">
    <source>
        <dbReference type="EMBL" id="KIL71793.1"/>
    </source>
</evidence>
<feature type="transmembrane region" description="Helical" evidence="1">
    <location>
        <begin position="213"/>
        <end position="235"/>
    </location>
</feature>
<gene>
    <name evidence="3" type="ORF">M378DRAFT_183140</name>
</gene>
<dbReference type="Gene3D" id="2.170.130.20">
    <property type="entry name" value="LCCL-like domain"/>
    <property type="match status" value="1"/>
</dbReference>
<evidence type="ECO:0000256" key="1">
    <source>
        <dbReference type="SAM" id="Phobius"/>
    </source>
</evidence>
<sequence length="724" mass="79622">MAVPANFNVLNLTGKFELNKKLSDDGEPMLQQQGVGLITRKAIGLASVFLEVKHYKDDDGVEHIDVVPTLTGGIAGSKDKRKFVWEETEAEGTIFGPMIIKTRRVKAEELDEEYLTKGWTEDTYEHGVIHAYTRSDTSKSGKTWTADATWGIEEVNGGRRYTRHVHLTGPNGDVLKNRLVYDYGPIPSLDRLYQFRHLRFTLSLESKFSRSTAVFAAPWVLVILGAAYIIGLSFFARAQSFLTPSGSYLRCTSSFWFDKDGCGIDGLQCLPFNYSSFDFRCPAQCNNVILQNPRTVGDQQMAYVPLVVGGGDANHTYRGDSFICSAAVQAGVISSSRGGCASLQLVQNFTNFIPYTANGLTSIGFPTIFPISYTLGRSTSFSHCDDLRDPALGFNAAITFLLFTVFRPKPLVLFWCLVCIGFWHVTLFSQPLGPPPQISIGFGTFLPALFVAYMFWRTAFCFTLPSFSKAPIESAFLYLLPYWVGVLHNLTLDELPLSRLTASDVTKRSGAIAVLVVGLIIITALLVNQARVIRKTGWLPYYLGWYILGGMVMMILALLPGVELRIHHYILAMILMPLTGFPTRLSAICQGLLLGLFLNGTAAFGFASIVQTPAQLLLDAPIGSILPTFLTNSTNYNGSISFSQQIISWAAFPEGQGWDSYALLVDDVERYVGAATNYSLTALNATVPHFFRLAFSNSGTAGDFTMPAVLWPNGTWVDALPGPS</sequence>
<dbReference type="Proteomes" id="UP000054549">
    <property type="component" value="Unassembled WGS sequence"/>
</dbReference>
<dbReference type="OrthoDB" id="441660at2759"/>
<feature type="domain" description="LCCL" evidence="2">
    <location>
        <begin position="278"/>
        <end position="363"/>
    </location>
</feature>
<reference evidence="3 4" key="1">
    <citation type="submission" date="2014-04" db="EMBL/GenBank/DDBJ databases">
        <title>Evolutionary Origins and Diversification of the Mycorrhizal Mutualists.</title>
        <authorList>
            <consortium name="DOE Joint Genome Institute"/>
            <consortium name="Mycorrhizal Genomics Consortium"/>
            <person name="Kohler A."/>
            <person name="Kuo A."/>
            <person name="Nagy L.G."/>
            <person name="Floudas D."/>
            <person name="Copeland A."/>
            <person name="Barry K.W."/>
            <person name="Cichocki N."/>
            <person name="Veneault-Fourrey C."/>
            <person name="LaButti K."/>
            <person name="Lindquist E.A."/>
            <person name="Lipzen A."/>
            <person name="Lundell T."/>
            <person name="Morin E."/>
            <person name="Murat C."/>
            <person name="Riley R."/>
            <person name="Ohm R."/>
            <person name="Sun H."/>
            <person name="Tunlid A."/>
            <person name="Henrissat B."/>
            <person name="Grigoriev I.V."/>
            <person name="Hibbett D.S."/>
            <person name="Martin F."/>
        </authorList>
    </citation>
    <scope>NUCLEOTIDE SEQUENCE [LARGE SCALE GENOMIC DNA]</scope>
    <source>
        <strain evidence="3 4">Koide BX008</strain>
    </source>
</reference>
<dbReference type="STRING" id="946122.A0A0C2XRC5"/>
<proteinExistence type="predicted"/>
<feature type="transmembrane region" description="Helical" evidence="1">
    <location>
        <begin position="592"/>
        <end position="610"/>
    </location>
</feature>
<dbReference type="InParanoid" id="A0A0C2XRC5"/>
<dbReference type="HOGENOM" id="CLU_011125_2_0_1"/>